<dbReference type="InterPro" id="IPR003769">
    <property type="entry name" value="ClpS_core"/>
</dbReference>
<keyword evidence="3" id="KW-0378">Hydrolase</keyword>
<dbReference type="GO" id="GO:0006508">
    <property type="term" value="P:proteolysis"/>
    <property type="evidence" value="ECO:0007669"/>
    <property type="project" value="UniProtKB-KW"/>
</dbReference>
<feature type="region of interest" description="Disordered" evidence="1">
    <location>
        <begin position="1"/>
        <end position="24"/>
    </location>
</feature>
<dbReference type="EMBL" id="VWOX01000008">
    <property type="protein sequence ID" value="KAA5542082.1"/>
    <property type="molecule type" value="Genomic_DNA"/>
</dbReference>
<name>A0A5M6D737_9BACT</name>
<feature type="domain" description="Adaptor protein ClpS core" evidence="2">
    <location>
        <begin position="22"/>
        <end position="92"/>
    </location>
</feature>
<gene>
    <name evidence="3" type="ORF">FYK55_14830</name>
</gene>
<dbReference type="GO" id="GO:0008233">
    <property type="term" value="F:peptidase activity"/>
    <property type="evidence" value="ECO:0007669"/>
    <property type="project" value="UniProtKB-KW"/>
</dbReference>
<dbReference type="InterPro" id="IPR022935">
    <property type="entry name" value="ClpS"/>
</dbReference>
<keyword evidence="3" id="KW-0645">Protease</keyword>
<dbReference type="InterPro" id="IPR014719">
    <property type="entry name" value="Ribosomal_bL12_C/ClpS-like"/>
</dbReference>
<dbReference type="AlphaFoldDB" id="A0A5M6D737"/>
<comment type="caution">
    <text evidence="3">The sequence shown here is derived from an EMBL/GenBank/DDBJ whole genome shotgun (WGS) entry which is preliminary data.</text>
</comment>
<dbReference type="RefSeq" id="WP_150077230.1">
    <property type="nucleotide sequence ID" value="NZ_VWOX01000008.1"/>
</dbReference>
<dbReference type="PANTHER" id="PTHR33473">
    <property type="entry name" value="ATP-DEPENDENT CLP PROTEASE ADAPTER PROTEIN CLPS1, CHLOROPLASTIC"/>
    <property type="match status" value="1"/>
</dbReference>
<dbReference type="Gene3D" id="3.30.1390.10">
    <property type="match status" value="1"/>
</dbReference>
<feature type="compositionally biased region" description="Basic residues" evidence="1">
    <location>
        <begin position="15"/>
        <end position="24"/>
    </location>
</feature>
<dbReference type="PANTHER" id="PTHR33473:SF17">
    <property type="entry name" value="ATP-DEPENDENT CLP PROTEASE ADAPTER PROTEIN CLPS1, CHLOROPLASTIC"/>
    <property type="match status" value="1"/>
</dbReference>
<evidence type="ECO:0000313" key="3">
    <source>
        <dbReference type="EMBL" id="KAA5542082.1"/>
    </source>
</evidence>
<proteinExistence type="predicted"/>
<evidence type="ECO:0000313" key="4">
    <source>
        <dbReference type="Proteomes" id="UP000324479"/>
    </source>
</evidence>
<dbReference type="Pfam" id="PF02617">
    <property type="entry name" value="ClpS"/>
    <property type="match status" value="1"/>
</dbReference>
<organism evidence="3 4">
    <name type="scientific">Roseiconus nitratireducens</name>
    <dbReference type="NCBI Taxonomy" id="2605748"/>
    <lineage>
        <taxon>Bacteria</taxon>
        <taxon>Pseudomonadati</taxon>
        <taxon>Planctomycetota</taxon>
        <taxon>Planctomycetia</taxon>
        <taxon>Pirellulales</taxon>
        <taxon>Pirellulaceae</taxon>
        <taxon>Roseiconus</taxon>
    </lineage>
</organism>
<evidence type="ECO:0000259" key="2">
    <source>
        <dbReference type="Pfam" id="PF02617"/>
    </source>
</evidence>
<dbReference type="SUPFAM" id="SSF54736">
    <property type="entry name" value="ClpS-like"/>
    <property type="match status" value="1"/>
</dbReference>
<sequence length="111" mass="12815">MSDDLVTVVKPASKKERKRKPKKQPRYNVVLWDDSDHSYEYVVIMMRKLFRYPVEKGFQIAREVDNSGKAICLTTTMEHAELKRDQIHAFGKDDLIPRCKGSMSATIEPAT</sequence>
<dbReference type="GO" id="GO:0030163">
    <property type="term" value="P:protein catabolic process"/>
    <property type="evidence" value="ECO:0007669"/>
    <property type="project" value="InterPro"/>
</dbReference>
<dbReference type="Proteomes" id="UP000324479">
    <property type="component" value="Unassembled WGS sequence"/>
</dbReference>
<evidence type="ECO:0000256" key="1">
    <source>
        <dbReference type="SAM" id="MobiDB-lite"/>
    </source>
</evidence>
<reference evidence="3 4" key="1">
    <citation type="submission" date="2019-08" db="EMBL/GenBank/DDBJ databases">
        <authorList>
            <person name="Dhanesh K."/>
            <person name="Kumar G."/>
            <person name="Sasikala C."/>
            <person name="Venkata Ramana C."/>
        </authorList>
    </citation>
    <scope>NUCLEOTIDE SEQUENCE [LARGE SCALE GENOMIC DNA]</scope>
    <source>
        <strain evidence="3 4">JC645</strain>
    </source>
</reference>
<accession>A0A5M6D737</accession>
<protein>
    <submittedName>
        <fullName evidence="3">ATP-dependent Clp protease adaptor ClpS</fullName>
    </submittedName>
</protein>
<keyword evidence="4" id="KW-1185">Reference proteome</keyword>